<proteinExistence type="predicted"/>
<protein>
    <recommendedName>
        <fullName evidence="3">HTH cro/C1-type domain-containing protein</fullName>
    </recommendedName>
</protein>
<evidence type="ECO:0008006" key="3">
    <source>
        <dbReference type="Google" id="ProtNLM"/>
    </source>
</evidence>
<dbReference type="RefSeq" id="WP_282334062.1">
    <property type="nucleotide sequence ID" value="NZ_JASBRG010000005.1"/>
</dbReference>
<name>A0ABT6RBL4_9BACT</name>
<accession>A0ABT6RBL4</accession>
<gene>
    <name evidence="1" type="ORF">QJ048_09275</name>
</gene>
<reference evidence="1 2" key="1">
    <citation type="submission" date="2023-05" db="EMBL/GenBank/DDBJ databases">
        <title>Genome sequence of Pinibacter sp. MAH-24.</title>
        <authorList>
            <person name="Huq M.A."/>
        </authorList>
    </citation>
    <scope>NUCLEOTIDE SEQUENCE [LARGE SCALE GENOMIC DNA]</scope>
    <source>
        <strain evidence="1 2">MAH-24</strain>
    </source>
</reference>
<organism evidence="1 2">
    <name type="scientific">Pinibacter soli</name>
    <dbReference type="NCBI Taxonomy" id="3044211"/>
    <lineage>
        <taxon>Bacteria</taxon>
        <taxon>Pseudomonadati</taxon>
        <taxon>Bacteroidota</taxon>
        <taxon>Chitinophagia</taxon>
        <taxon>Chitinophagales</taxon>
        <taxon>Chitinophagaceae</taxon>
        <taxon>Pinibacter</taxon>
    </lineage>
</organism>
<dbReference type="EMBL" id="JASBRG010000005">
    <property type="protein sequence ID" value="MDI3319962.1"/>
    <property type="molecule type" value="Genomic_DNA"/>
</dbReference>
<keyword evidence="2" id="KW-1185">Reference proteome</keyword>
<evidence type="ECO:0000313" key="1">
    <source>
        <dbReference type="EMBL" id="MDI3319962.1"/>
    </source>
</evidence>
<evidence type="ECO:0000313" key="2">
    <source>
        <dbReference type="Proteomes" id="UP001226434"/>
    </source>
</evidence>
<sequence length="79" mass="8936">MSKAYSDMSQIEKFSHELQQLKVDITPKDRTEAMAELGIKSNSTISKYLNGKLADLDTASSLLAFFKRKIKDRNKILNA</sequence>
<dbReference type="Proteomes" id="UP001226434">
    <property type="component" value="Unassembled WGS sequence"/>
</dbReference>
<comment type="caution">
    <text evidence="1">The sequence shown here is derived from an EMBL/GenBank/DDBJ whole genome shotgun (WGS) entry which is preliminary data.</text>
</comment>